<dbReference type="KEGG" id="clec:106670188"/>
<dbReference type="GeneID" id="106670188"/>
<comment type="catalytic activity">
    <reaction evidence="10">
        <text>(glutathione)4[2Fe(III)-2S] cluster(in) + ATP + H2O = (glutathione)4[2Fe(III)-2S] cluster(out) + ADP + phosphate + H(+)</text>
        <dbReference type="Rhea" id="RHEA:67028"/>
        <dbReference type="ChEBI" id="CHEBI:15377"/>
        <dbReference type="ChEBI" id="CHEBI:15378"/>
        <dbReference type="ChEBI" id="CHEBI:30616"/>
        <dbReference type="ChEBI" id="CHEBI:43474"/>
        <dbReference type="ChEBI" id="CHEBI:167627"/>
        <dbReference type="ChEBI" id="CHEBI:456216"/>
    </reaction>
    <physiologicalReaction direction="left-to-right" evidence="10">
        <dbReference type="Rhea" id="RHEA:67029"/>
    </physiologicalReaction>
</comment>
<dbReference type="FunFam" id="3.40.50.300:FF:000186">
    <property type="entry name" value="ATP-binding cassette sub-family B member 7, mitochondrial"/>
    <property type="match status" value="1"/>
</dbReference>
<dbReference type="Gene3D" id="3.40.50.300">
    <property type="entry name" value="P-loop containing nucleotide triphosphate hydrolases"/>
    <property type="match status" value="1"/>
</dbReference>
<keyword evidence="5" id="KW-0067">ATP-binding</keyword>
<accession>A0A8I6S2C2</accession>
<dbReference type="InterPro" id="IPR027417">
    <property type="entry name" value="P-loop_NTPase"/>
</dbReference>
<evidence type="ECO:0000256" key="4">
    <source>
        <dbReference type="ARBA" id="ARBA00022741"/>
    </source>
</evidence>
<keyword evidence="3 11" id="KW-0812">Transmembrane</keyword>
<dbReference type="Proteomes" id="UP000494040">
    <property type="component" value="Unassembled WGS sequence"/>
</dbReference>
<dbReference type="PANTHER" id="PTHR24221">
    <property type="entry name" value="ATP-BINDING CASSETTE SUB-FAMILY B"/>
    <property type="match status" value="1"/>
</dbReference>
<comment type="subcellular location">
    <subcellularLocation>
        <location evidence="1">Mitochondrion inner membrane</location>
        <topology evidence="1">Multi-pass membrane protein</topology>
    </subcellularLocation>
</comment>
<dbReference type="PROSITE" id="PS50893">
    <property type="entry name" value="ABC_TRANSPORTER_2"/>
    <property type="match status" value="1"/>
</dbReference>
<evidence type="ECO:0000259" key="12">
    <source>
        <dbReference type="PROSITE" id="PS50893"/>
    </source>
</evidence>
<dbReference type="GO" id="GO:0016887">
    <property type="term" value="F:ATP hydrolysis activity"/>
    <property type="evidence" value="ECO:0007669"/>
    <property type="project" value="InterPro"/>
</dbReference>
<dbReference type="GO" id="GO:0006879">
    <property type="term" value="P:intracellular iron ion homeostasis"/>
    <property type="evidence" value="ECO:0007669"/>
    <property type="project" value="TreeGrafter"/>
</dbReference>
<dbReference type="InterPro" id="IPR003593">
    <property type="entry name" value="AAA+_ATPase"/>
</dbReference>
<dbReference type="PANTHER" id="PTHR24221:SF402">
    <property type="entry name" value="IRON-SULFUR CLUSTERS TRANSPORTER ABCB7, MITOCHONDRIAL"/>
    <property type="match status" value="1"/>
</dbReference>
<evidence type="ECO:0000256" key="10">
    <source>
        <dbReference type="ARBA" id="ARBA00048046"/>
    </source>
</evidence>
<dbReference type="GO" id="GO:0140359">
    <property type="term" value="F:ABC-type transporter activity"/>
    <property type="evidence" value="ECO:0007669"/>
    <property type="project" value="InterPro"/>
</dbReference>
<dbReference type="FunFam" id="1.20.1560.10:FF:000004">
    <property type="entry name" value="ATP-binding cassette sub-family B member 7"/>
    <property type="match status" value="1"/>
</dbReference>
<keyword evidence="15" id="KW-1185">Reference proteome</keyword>
<feature type="domain" description="ABC transporter" evidence="12">
    <location>
        <begin position="476"/>
        <end position="710"/>
    </location>
</feature>
<dbReference type="InterPro" id="IPR017871">
    <property type="entry name" value="ABC_transporter-like_CS"/>
</dbReference>
<evidence type="ECO:0000256" key="3">
    <source>
        <dbReference type="ARBA" id="ARBA00022692"/>
    </source>
</evidence>
<keyword evidence="6 11" id="KW-1133">Transmembrane helix</keyword>
<evidence type="ECO:0000256" key="7">
    <source>
        <dbReference type="ARBA" id="ARBA00023136"/>
    </source>
</evidence>
<dbReference type="SUPFAM" id="SSF52540">
    <property type="entry name" value="P-loop containing nucleoside triphosphate hydrolases"/>
    <property type="match status" value="1"/>
</dbReference>
<keyword evidence="2" id="KW-0813">Transport</keyword>
<evidence type="ECO:0000313" key="15">
    <source>
        <dbReference type="Proteomes" id="UP000494040"/>
    </source>
</evidence>
<reference evidence="14" key="1">
    <citation type="submission" date="2022-01" db="UniProtKB">
        <authorList>
            <consortium name="EnsemblMetazoa"/>
        </authorList>
    </citation>
    <scope>IDENTIFICATION</scope>
</reference>
<dbReference type="Gene3D" id="1.20.1560.10">
    <property type="entry name" value="ABC transporter type 1, transmembrane domain"/>
    <property type="match status" value="1"/>
</dbReference>
<dbReference type="OrthoDB" id="6500128at2759"/>
<dbReference type="OMA" id="VFHIIPI"/>
<evidence type="ECO:0000259" key="13">
    <source>
        <dbReference type="PROSITE" id="PS50929"/>
    </source>
</evidence>
<dbReference type="InterPro" id="IPR036640">
    <property type="entry name" value="ABC1_TM_sf"/>
</dbReference>
<evidence type="ECO:0000313" key="14">
    <source>
        <dbReference type="EnsemblMetazoa" id="XP_014255773.1"/>
    </source>
</evidence>
<dbReference type="AlphaFoldDB" id="A0A8I6S2C2"/>
<dbReference type="SUPFAM" id="SSF90123">
    <property type="entry name" value="ABC transporter transmembrane region"/>
    <property type="match status" value="1"/>
</dbReference>
<evidence type="ECO:0000256" key="5">
    <source>
        <dbReference type="ARBA" id="ARBA00022840"/>
    </source>
</evidence>
<dbReference type="Pfam" id="PF00664">
    <property type="entry name" value="ABC_membrane"/>
    <property type="match status" value="1"/>
</dbReference>
<dbReference type="GO" id="GO:0005743">
    <property type="term" value="C:mitochondrial inner membrane"/>
    <property type="evidence" value="ECO:0007669"/>
    <property type="project" value="UniProtKB-SubCell"/>
</dbReference>
<dbReference type="PROSITE" id="PS50929">
    <property type="entry name" value="ABC_TM1F"/>
    <property type="match status" value="1"/>
</dbReference>
<evidence type="ECO:0000256" key="11">
    <source>
        <dbReference type="SAM" id="Phobius"/>
    </source>
</evidence>
<dbReference type="InterPro" id="IPR011527">
    <property type="entry name" value="ABC1_TM_dom"/>
</dbReference>
<feature type="domain" description="ABC transmembrane type-1" evidence="13">
    <location>
        <begin position="146"/>
        <end position="440"/>
    </location>
</feature>
<evidence type="ECO:0000256" key="1">
    <source>
        <dbReference type="ARBA" id="ARBA00004448"/>
    </source>
</evidence>
<dbReference type="CTD" id="22"/>
<dbReference type="InterPro" id="IPR003439">
    <property type="entry name" value="ABC_transporter-like_ATP-bd"/>
</dbReference>
<dbReference type="InterPro" id="IPR039421">
    <property type="entry name" value="Type_1_exporter"/>
</dbReference>
<sequence>MATSFLINGFIFNKNIPNLLKQKGKLLCATSSGPRPAGGFYTYRNYTALKNSYVVHPSKTVLFDFHDDKNGDRCVVTRAYKTKGTKDVSIPPAQKKRDCFHPGTSSLARETISLGETKTVTNKEMINLMLSYIWPKNEPKVKATVALSLGLLIGSKLLNVATPFFFKYIVDDLNNYTNLLKMGTAPEVIATSAATLVIGYGIARAGAAGFGELRNAVFARVAQNSIRNVARNVFAHLHQQDLSFHLSRRTGALSKAIDRGSRGINFALSAMVFNVVPTLFELILVSTILAYKCGLPLGFISLGCVGLYGIFTLSITKWRTRFRVQMNEAENEAGNKAVDSLINFETVKYFNNEDHEVRRYDNALARYQAASLKTTTSLALLNFGQNAIFSGALALAMYLVAEGVLQGTLTVGDMVMVNGLLFQLSIPLNFLGSVYREVRQALIDMQTLFSLMKREPEIKNSPTALPLAITTENSTITFENVSFQYVKGKQIFEDLSFTIPAGMKIAIVGGSGTGKSTITRLLYRFFDPTSGNIYIAGKNIQDLDLDHLRRSIAIVPQDSVLFHDTILYNLRYGNLDRSEEEAIEASKMANLHNSVMAWPQQYNTPVGERGLKLSGGEKQRVAIARAILKGSPILIFDEATSSLDSITEHNILDALDIATEGRTSICIAHRLSTIMDADEILVLDKGGLAERGTHESLLSNSDSLYSKMWEMQHDKIKQAKGFEAKEAQAT</sequence>
<keyword evidence="7 11" id="KW-0472">Membrane</keyword>
<dbReference type="CDD" id="cd18582">
    <property type="entry name" value="ABC_6TM_ATM1_ABCB7"/>
    <property type="match status" value="1"/>
</dbReference>
<dbReference type="SMART" id="SM00382">
    <property type="entry name" value="AAA"/>
    <property type="match status" value="1"/>
</dbReference>
<dbReference type="PROSITE" id="PS00211">
    <property type="entry name" value="ABC_TRANSPORTER_1"/>
    <property type="match status" value="1"/>
</dbReference>
<dbReference type="GO" id="GO:0005524">
    <property type="term" value="F:ATP binding"/>
    <property type="evidence" value="ECO:0007669"/>
    <property type="project" value="UniProtKB-KW"/>
</dbReference>
<organism evidence="14 15">
    <name type="scientific">Cimex lectularius</name>
    <name type="common">Bed bug</name>
    <name type="synonym">Acanthia lectularia</name>
    <dbReference type="NCBI Taxonomy" id="79782"/>
    <lineage>
        <taxon>Eukaryota</taxon>
        <taxon>Metazoa</taxon>
        <taxon>Ecdysozoa</taxon>
        <taxon>Arthropoda</taxon>
        <taxon>Hexapoda</taxon>
        <taxon>Insecta</taxon>
        <taxon>Pterygota</taxon>
        <taxon>Neoptera</taxon>
        <taxon>Paraneoptera</taxon>
        <taxon>Hemiptera</taxon>
        <taxon>Heteroptera</taxon>
        <taxon>Panheteroptera</taxon>
        <taxon>Cimicomorpha</taxon>
        <taxon>Cimicidae</taxon>
        <taxon>Cimex</taxon>
    </lineage>
</organism>
<feature type="transmembrane region" description="Helical" evidence="11">
    <location>
        <begin position="264"/>
        <end position="291"/>
    </location>
</feature>
<evidence type="ECO:0000256" key="6">
    <source>
        <dbReference type="ARBA" id="ARBA00022989"/>
    </source>
</evidence>
<dbReference type="RefSeq" id="XP_014255773.1">
    <property type="nucleotide sequence ID" value="XM_014400287.2"/>
</dbReference>
<evidence type="ECO:0000256" key="8">
    <source>
        <dbReference type="ARBA" id="ARBA00041016"/>
    </source>
</evidence>
<name>A0A8I6S2C2_CIMLE</name>
<proteinExistence type="predicted"/>
<dbReference type="EnsemblMetazoa" id="XM_014400287.2">
    <property type="protein sequence ID" value="XP_014255773.1"/>
    <property type="gene ID" value="LOC106670188"/>
</dbReference>
<evidence type="ECO:0000256" key="2">
    <source>
        <dbReference type="ARBA" id="ARBA00022448"/>
    </source>
</evidence>
<keyword evidence="4" id="KW-0547">Nucleotide-binding</keyword>
<evidence type="ECO:0000256" key="9">
    <source>
        <dbReference type="ARBA" id="ARBA00042945"/>
    </source>
</evidence>
<feature type="transmembrane region" description="Helical" evidence="11">
    <location>
        <begin position="378"/>
        <end position="400"/>
    </location>
</feature>
<dbReference type="Pfam" id="PF00005">
    <property type="entry name" value="ABC_tran"/>
    <property type="match status" value="1"/>
</dbReference>
<protein>
    <recommendedName>
        <fullName evidence="8">Iron-sulfur clusters transporter ABCB7, mitochondrial</fullName>
    </recommendedName>
    <alternativeName>
        <fullName evidence="9">ATP-binding cassette sub-family B member 7, mitochondrial</fullName>
    </alternativeName>
</protein>
<feature type="transmembrane region" description="Helical" evidence="11">
    <location>
        <begin position="297"/>
        <end position="316"/>
    </location>
</feature>